<comment type="caution">
    <text evidence="2">The sequence shown here is derived from an EMBL/GenBank/DDBJ whole genome shotgun (WGS) entry which is preliminary data.</text>
</comment>
<reference evidence="2 3" key="1">
    <citation type="submission" date="2023-04" db="EMBL/GenBank/DDBJ databases">
        <title>Genome of Basidiobolus ranarum AG-B5.</title>
        <authorList>
            <person name="Stajich J.E."/>
            <person name="Carter-House D."/>
            <person name="Gryganskyi A."/>
        </authorList>
    </citation>
    <scope>NUCLEOTIDE SEQUENCE [LARGE SCALE GENOMIC DNA]</scope>
    <source>
        <strain evidence="2 3">AG-B5</strain>
    </source>
</reference>
<feature type="signal peptide" evidence="1">
    <location>
        <begin position="1"/>
        <end position="19"/>
    </location>
</feature>
<sequence length="112" mass="12565">MHFAIQVLAGIAAVSVVSASDYFPFKYPNDCITECAMEAGKKCWPNYTQDPNSPDFVESFACLCGSDQAKVNGFLTDSLNCMLEKSCPNYMSEAQLEPKIYYRKVHRDPQAY</sequence>
<dbReference type="Proteomes" id="UP001479436">
    <property type="component" value="Unassembled WGS sequence"/>
</dbReference>
<proteinExistence type="predicted"/>
<accession>A0ABR2VKY6</accession>
<protein>
    <recommendedName>
        <fullName evidence="4">Extracellular membrane protein CFEM domain-containing protein</fullName>
    </recommendedName>
</protein>
<keyword evidence="1" id="KW-0732">Signal</keyword>
<gene>
    <name evidence="2" type="ORF">K7432_016973</name>
</gene>
<evidence type="ECO:0008006" key="4">
    <source>
        <dbReference type="Google" id="ProtNLM"/>
    </source>
</evidence>
<organism evidence="2 3">
    <name type="scientific">Basidiobolus ranarum</name>
    <dbReference type="NCBI Taxonomy" id="34480"/>
    <lineage>
        <taxon>Eukaryota</taxon>
        <taxon>Fungi</taxon>
        <taxon>Fungi incertae sedis</taxon>
        <taxon>Zoopagomycota</taxon>
        <taxon>Entomophthoromycotina</taxon>
        <taxon>Basidiobolomycetes</taxon>
        <taxon>Basidiobolales</taxon>
        <taxon>Basidiobolaceae</taxon>
        <taxon>Basidiobolus</taxon>
    </lineage>
</organism>
<evidence type="ECO:0000313" key="3">
    <source>
        <dbReference type="Proteomes" id="UP001479436"/>
    </source>
</evidence>
<feature type="chain" id="PRO_5045597228" description="Extracellular membrane protein CFEM domain-containing protein" evidence="1">
    <location>
        <begin position="20"/>
        <end position="112"/>
    </location>
</feature>
<keyword evidence="3" id="KW-1185">Reference proteome</keyword>
<dbReference type="EMBL" id="JASJQH010010085">
    <property type="protein sequence ID" value="KAK9674711.1"/>
    <property type="molecule type" value="Genomic_DNA"/>
</dbReference>
<evidence type="ECO:0000256" key="1">
    <source>
        <dbReference type="SAM" id="SignalP"/>
    </source>
</evidence>
<evidence type="ECO:0000313" key="2">
    <source>
        <dbReference type="EMBL" id="KAK9674711.1"/>
    </source>
</evidence>
<name>A0ABR2VKY6_9FUNG</name>